<feature type="domain" description="WDHD1/CFT4 helical bundle" evidence="8">
    <location>
        <begin position="605"/>
        <end position="702"/>
    </location>
</feature>
<feature type="domain" description="WDHD1 first WD40" evidence="9">
    <location>
        <begin position="17"/>
        <end position="214"/>
    </location>
</feature>
<dbReference type="SMART" id="SM00320">
    <property type="entry name" value="WD40"/>
    <property type="match status" value="3"/>
</dbReference>
<feature type="compositionally biased region" description="Polar residues" evidence="6">
    <location>
        <begin position="865"/>
        <end position="889"/>
    </location>
</feature>
<dbReference type="OrthoDB" id="427368at2759"/>
<keyword evidence="2 5" id="KW-0853">WD repeat</keyword>
<dbReference type="PANTHER" id="PTHR19932:SF10">
    <property type="entry name" value="WD REPEAT AND HMG-BOX DNA-BINDING PROTEIN 1"/>
    <property type="match status" value="1"/>
</dbReference>
<accession>A0A9P6R8G8</accession>
<comment type="subcellular location">
    <subcellularLocation>
        <location evidence="1">Nucleus</location>
    </subcellularLocation>
</comment>
<dbReference type="InterPro" id="IPR048591">
    <property type="entry name" value="WDHD1/CFT4_hel"/>
</dbReference>
<dbReference type="InterPro" id="IPR036322">
    <property type="entry name" value="WD40_repeat_dom_sf"/>
</dbReference>
<evidence type="ECO:0000259" key="7">
    <source>
        <dbReference type="Pfam" id="PF12341"/>
    </source>
</evidence>
<feature type="region of interest" description="Disordered" evidence="6">
    <location>
        <begin position="837"/>
        <end position="948"/>
    </location>
</feature>
<keyword evidence="11" id="KW-1185">Reference proteome</keyword>
<dbReference type="InterPro" id="IPR001680">
    <property type="entry name" value="WD40_rpt"/>
</dbReference>
<dbReference type="Pfam" id="PF20946">
    <property type="entry name" value="Ctf4_C"/>
    <property type="match status" value="1"/>
</dbReference>
<reference evidence="10" key="1">
    <citation type="journal article" date="2020" name="Fungal Divers.">
        <title>Resolving the Mortierellaceae phylogeny through synthesis of multi-gene phylogenetics and phylogenomics.</title>
        <authorList>
            <person name="Vandepol N."/>
            <person name="Liber J."/>
            <person name="Desiro A."/>
            <person name="Na H."/>
            <person name="Kennedy M."/>
            <person name="Barry K."/>
            <person name="Grigoriev I.V."/>
            <person name="Miller A.N."/>
            <person name="O'Donnell K."/>
            <person name="Stajich J.E."/>
            <person name="Bonito G."/>
        </authorList>
    </citation>
    <scope>NUCLEOTIDE SEQUENCE</scope>
    <source>
        <strain evidence="10">NVP60</strain>
    </source>
</reference>
<evidence type="ECO:0008006" key="12">
    <source>
        <dbReference type="Google" id="ProtNLM"/>
    </source>
</evidence>
<dbReference type="GO" id="GO:0043596">
    <property type="term" value="C:nuclear replication fork"/>
    <property type="evidence" value="ECO:0007669"/>
    <property type="project" value="TreeGrafter"/>
</dbReference>
<keyword evidence="4" id="KW-0539">Nucleus</keyword>
<feature type="domain" description="WDHD1/CFT4 second beta-propeller" evidence="7">
    <location>
        <begin position="313"/>
        <end position="596"/>
    </location>
</feature>
<dbReference type="Pfam" id="PF12341">
    <property type="entry name" value="Mcl1_mid"/>
    <property type="match status" value="1"/>
</dbReference>
<feature type="repeat" description="WD" evidence="5">
    <location>
        <begin position="130"/>
        <end position="171"/>
    </location>
</feature>
<gene>
    <name evidence="10" type="ORF">BGZ97_010382</name>
</gene>
<proteinExistence type="predicted"/>
<feature type="compositionally biased region" description="Low complexity" evidence="6">
    <location>
        <begin position="769"/>
        <end position="788"/>
    </location>
</feature>
<feature type="region of interest" description="Disordered" evidence="6">
    <location>
        <begin position="964"/>
        <end position="987"/>
    </location>
</feature>
<keyword evidence="3" id="KW-0677">Repeat</keyword>
<dbReference type="InterPro" id="IPR057646">
    <property type="entry name" value="WD40_WDHD1_1st"/>
</dbReference>
<comment type="caution">
    <text evidence="10">The sequence shown here is derived from an EMBL/GenBank/DDBJ whole genome shotgun (WGS) entry which is preliminary data.</text>
</comment>
<dbReference type="GO" id="GO:0003682">
    <property type="term" value="F:chromatin binding"/>
    <property type="evidence" value="ECO:0007669"/>
    <property type="project" value="TreeGrafter"/>
</dbReference>
<feature type="compositionally biased region" description="Basic and acidic residues" evidence="6">
    <location>
        <begin position="838"/>
        <end position="856"/>
    </location>
</feature>
<dbReference type="InterPro" id="IPR019775">
    <property type="entry name" value="WD40_repeat_CS"/>
</dbReference>
<evidence type="ECO:0000256" key="6">
    <source>
        <dbReference type="SAM" id="MobiDB-lite"/>
    </source>
</evidence>
<protein>
    <recommendedName>
        <fullName evidence="12">Minichromosome loss protein Mcl1 middle region domain-containing protein</fullName>
    </recommendedName>
</protein>
<feature type="compositionally biased region" description="Acidic residues" evidence="6">
    <location>
        <begin position="899"/>
        <end position="919"/>
    </location>
</feature>
<feature type="region of interest" description="Disordered" evidence="6">
    <location>
        <begin position="727"/>
        <end position="810"/>
    </location>
</feature>
<dbReference type="Proteomes" id="UP000823405">
    <property type="component" value="Unassembled WGS sequence"/>
</dbReference>
<dbReference type="PANTHER" id="PTHR19932">
    <property type="entry name" value="WD REPEAT AND HMG-BOX DNA BINDING PROTEIN"/>
    <property type="match status" value="1"/>
</dbReference>
<dbReference type="GO" id="GO:0006261">
    <property type="term" value="P:DNA-templated DNA replication"/>
    <property type="evidence" value="ECO:0007669"/>
    <property type="project" value="TreeGrafter"/>
</dbReference>
<evidence type="ECO:0000313" key="10">
    <source>
        <dbReference type="EMBL" id="KAG0313243.1"/>
    </source>
</evidence>
<evidence type="ECO:0000256" key="1">
    <source>
        <dbReference type="ARBA" id="ARBA00004123"/>
    </source>
</evidence>
<evidence type="ECO:0000256" key="2">
    <source>
        <dbReference type="ARBA" id="ARBA00022574"/>
    </source>
</evidence>
<dbReference type="GO" id="GO:0006281">
    <property type="term" value="P:DNA repair"/>
    <property type="evidence" value="ECO:0007669"/>
    <property type="project" value="TreeGrafter"/>
</dbReference>
<dbReference type="GO" id="GO:0000278">
    <property type="term" value="P:mitotic cell cycle"/>
    <property type="evidence" value="ECO:0007669"/>
    <property type="project" value="TreeGrafter"/>
</dbReference>
<evidence type="ECO:0000259" key="8">
    <source>
        <dbReference type="Pfam" id="PF20946"/>
    </source>
</evidence>
<evidence type="ECO:0000256" key="5">
    <source>
        <dbReference type="PROSITE-ProRule" id="PRU00221"/>
    </source>
</evidence>
<evidence type="ECO:0000256" key="4">
    <source>
        <dbReference type="ARBA" id="ARBA00023242"/>
    </source>
</evidence>
<name>A0A9P6R8G8_9FUNG</name>
<dbReference type="InterPro" id="IPR022100">
    <property type="entry name" value="WDHD1/CFT4_beta-prop_2nd"/>
</dbReference>
<dbReference type="SUPFAM" id="SSF50978">
    <property type="entry name" value="WD40 repeat-like"/>
    <property type="match status" value="1"/>
</dbReference>
<feature type="compositionally biased region" description="Polar residues" evidence="6">
    <location>
        <begin position="966"/>
        <end position="975"/>
    </location>
</feature>
<dbReference type="PROSITE" id="PS50294">
    <property type="entry name" value="WD_REPEATS_REGION"/>
    <property type="match status" value="1"/>
</dbReference>
<dbReference type="PROSITE" id="PS00678">
    <property type="entry name" value="WD_REPEATS_1"/>
    <property type="match status" value="1"/>
</dbReference>
<organism evidence="10 11">
    <name type="scientific">Linnemannia gamsii</name>
    <dbReference type="NCBI Taxonomy" id="64522"/>
    <lineage>
        <taxon>Eukaryota</taxon>
        <taxon>Fungi</taxon>
        <taxon>Fungi incertae sedis</taxon>
        <taxon>Mucoromycota</taxon>
        <taxon>Mortierellomycotina</taxon>
        <taxon>Mortierellomycetes</taxon>
        <taxon>Mortierellales</taxon>
        <taxon>Mortierellaceae</taxon>
        <taxon>Linnemannia</taxon>
    </lineage>
</organism>
<dbReference type="EMBL" id="JAAAIN010000532">
    <property type="protein sequence ID" value="KAG0313243.1"/>
    <property type="molecule type" value="Genomic_DNA"/>
</dbReference>
<dbReference type="Gene3D" id="2.130.10.10">
    <property type="entry name" value="YVTN repeat-like/Quinoprotein amine dehydrogenase"/>
    <property type="match status" value="1"/>
</dbReference>
<dbReference type="Pfam" id="PF24817">
    <property type="entry name" value="WD40_WDHD1_1st"/>
    <property type="match status" value="1"/>
</dbReference>
<dbReference type="AlphaFoldDB" id="A0A9P6R8G8"/>
<feature type="compositionally biased region" description="Basic and acidic residues" evidence="6">
    <location>
        <begin position="727"/>
        <end position="767"/>
    </location>
</feature>
<evidence type="ECO:0000256" key="3">
    <source>
        <dbReference type="ARBA" id="ARBA00022737"/>
    </source>
</evidence>
<evidence type="ECO:0000259" key="9">
    <source>
        <dbReference type="Pfam" id="PF24817"/>
    </source>
</evidence>
<dbReference type="InterPro" id="IPR015943">
    <property type="entry name" value="WD40/YVTN_repeat-like_dom_sf"/>
</dbReference>
<evidence type="ECO:0000313" key="11">
    <source>
        <dbReference type="Proteomes" id="UP000823405"/>
    </source>
</evidence>
<dbReference type="PROSITE" id="PS50082">
    <property type="entry name" value="WD_REPEATS_2"/>
    <property type="match status" value="1"/>
</dbReference>
<sequence length="987" mass="109091">MADERTVDNNPNPLTAHSPDGRYFMASGSISTIKVFRQDGDGISADVIADFDEEIECICATNRDIFAGTSAGMVKKYDYKRKDMQGTLTRLDLAVRCLAVSDHGRFLAIGTEGTEIKIIDMEELDLCWSLKGHKKAINCLSFDPLGNFLLSSSCDGTVIIWDLKTRESKPFEIIKISDPVITTYSHAEGGLTGATWQIESNTISIADKEGRVKLWKDVVDSAKGLPFGQPKSDPLEGLFDDAAMEDHTMQDEEIGAGVVSDNESLHDFIVDDENDGYLKEKPSGASADKKAAARGVTFSSAKAMQPVKTLHPRFQSGSTSADGQRRYLAFNLLGLITSVQHDDHCTVVVEFHDKVTSRGFRFSDSSKFSMAYLGINGAIFAAPTMDDTPSTVYYKTHDSSLSKAEWQIYMPEGEDVIAIALTKDAAVVATSRGFVRTFSQSGIQIGIFSVGSIVAVAGLHDLAIIIYHQGEPFEGSQNLGYLMYNVDTNQRIQRGPLPVSDETTITWLGFSEYGVPAFYDDTGLVHILNHYRRIDQGQWVPILDTSVIESEADTSPIYWPVGLTDEVLTCVKCRRGETEPSFPKPFVTELPLKMPLLYQETEIGEAEEEWLRQKIMTGLSKDEKLASSLERPNKSVARREVEMDKQVLQMIGFACKSGFSQKALDLTAMLCNSQSVNRAVKIAHHHKLMQLVERMQKLGEVMVRAEEDGRSDADYVMADDVIDTSSRRDERVYRVSSRQEEDELERRTFQKKDPIKADDPFGRRVVKDNSASRSTSNGGGSSAAASTAPNPFKKKVGAGLSGAPKGFGNVVKETDKNVLPITRRATDVFEAADYLAADDQRSRIEKEKAARQDDVFRKRKANGGATISSGQKTLSMFSKQGPPGSSSTTDAKRFKKQQEEDEGSNGNEDEMMVEDDFLEDSNGYQDREESFPPAAQVIPETQREEDEDELFALSVEETRGHLANTRVESSLSPDRSSVLAGFKFNRP</sequence>